<dbReference type="RefSeq" id="XP_032821976.1">
    <property type="nucleotide sequence ID" value="XM_032966085.1"/>
</dbReference>
<dbReference type="InterPro" id="IPR021109">
    <property type="entry name" value="Peptidase_aspartic_dom_sf"/>
</dbReference>
<dbReference type="Proteomes" id="UP001318040">
    <property type="component" value="Chromosome 35"/>
</dbReference>
<organism evidence="1 3">
    <name type="scientific">Petromyzon marinus</name>
    <name type="common">Sea lamprey</name>
    <dbReference type="NCBI Taxonomy" id="7757"/>
    <lineage>
        <taxon>Eukaryota</taxon>
        <taxon>Metazoa</taxon>
        <taxon>Chordata</taxon>
        <taxon>Craniata</taxon>
        <taxon>Vertebrata</taxon>
        <taxon>Cyclostomata</taxon>
        <taxon>Hyperoartia</taxon>
        <taxon>Petromyzontiformes</taxon>
        <taxon>Petromyzontidae</taxon>
        <taxon>Petromyzon</taxon>
    </lineage>
</organism>
<gene>
    <name evidence="2 3" type="primary">LOC116948879</name>
</gene>
<dbReference type="Gene3D" id="2.40.70.10">
    <property type="entry name" value="Acid Proteases"/>
    <property type="match status" value="1"/>
</dbReference>
<name>A0AAJ7X5N2_PETMA</name>
<evidence type="ECO:0000313" key="3">
    <source>
        <dbReference type="RefSeq" id="XP_032821977.1"/>
    </source>
</evidence>
<reference evidence="2 3" key="1">
    <citation type="submission" date="2025-04" db="UniProtKB">
        <authorList>
            <consortium name="RefSeq"/>
        </authorList>
    </citation>
    <scope>IDENTIFICATION</scope>
    <source>
        <tissue evidence="2 3">Sperm</tissue>
    </source>
</reference>
<dbReference type="SUPFAM" id="SSF50630">
    <property type="entry name" value="Acid proteases"/>
    <property type="match status" value="1"/>
</dbReference>
<dbReference type="KEGG" id="pmrn:116948879"/>
<sequence>MVPTQINCSNNGERVTSIQIPTKTPKNTVRTGDWLRELVAGITGATSLVEGQVNGQRTRILLDTGAVASLVSTTHCSRFGVDVGRLQAPDRALHTASGAGMGLLGRVSLEVRLGHQACTQEFYVSSVLCHECIAGTDLLEKLGLNVQPRQRCATVESSGERIPFLGQEPNRPRFTPVAATLVSAVTISPLAEMLVPVATPSTDPAHRPSGEVMLTPHPELATRYGVVGSATLVNADEDRLFMRVFNPHSTPAMLRRRTTVATIHPLHARHSNDSVFALWAEDPGRPEDNQDLAW</sequence>
<proteinExistence type="predicted"/>
<dbReference type="CDD" id="cd00303">
    <property type="entry name" value="retropepsin_like"/>
    <property type="match status" value="1"/>
</dbReference>
<evidence type="ECO:0000313" key="1">
    <source>
        <dbReference type="Proteomes" id="UP001318040"/>
    </source>
</evidence>
<protein>
    <submittedName>
        <fullName evidence="2 3">Uncharacterized protein LOC116948879</fullName>
    </submittedName>
</protein>
<dbReference type="Pfam" id="PF13975">
    <property type="entry name" value="gag-asp_proteas"/>
    <property type="match status" value="1"/>
</dbReference>
<dbReference type="AlphaFoldDB" id="A0AAJ7X5N2"/>
<evidence type="ECO:0000313" key="2">
    <source>
        <dbReference type="RefSeq" id="XP_032821976.1"/>
    </source>
</evidence>
<keyword evidence="1" id="KW-1185">Reference proteome</keyword>
<accession>A0AAJ7X5N2</accession>
<dbReference type="RefSeq" id="XP_032821977.1">
    <property type="nucleotide sequence ID" value="XM_032966086.1"/>
</dbReference>